<evidence type="ECO:0000313" key="1">
    <source>
        <dbReference type="EMBL" id="KXZ75927.1"/>
    </source>
</evidence>
<evidence type="ECO:0000313" key="2">
    <source>
        <dbReference type="Proteomes" id="UP000007266"/>
    </source>
</evidence>
<accession>A0A139W9H0</accession>
<dbReference type="EMBL" id="KQ972306">
    <property type="protein sequence ID" value="KXZ75927.1"/>
    <property type="molecule type" value="Genomic_DNA"/>
</dbReference>
<organism evidence="1 2">
    <name type="scientific">Tribolium castaneum</name>
    <name type="common">Red flour beetle</name>
    <dbReference type="NCBI Taxonomy" id="7070"/>
    <lineage>
        <taxon>Eukaryota</taxon>
        <taxon>Metazoa</taxon>
        <taxon>Ecdysozoa</taxon>
        <taxon>Arthropoda</taxon>
        <taxon>Hexapoda</taxon>
        <taxon>Insecta</taxon>
        <taxon>Pterygota</taxon>
        <taxon>Neoptera</taxon>
        <taxon>Endopterygota</taxon>
        <taxon>Coleoptera</taxon>
        <taxon>Polyphaga</taxon>
        <taxon>Cucujiformia</taxon>
        <taxon>Tenebrionidae</taxon>
        <taxon>Tenebrionidae incertae sedis</taxon>
        <taxon>Tribolium</taxon>
    </lineage>
</organism>
<protein>
    <submittedName>
        <fullName evidence="1">Uncharacterized protein</fullName>
    </submittedName>
</protein>
<reference evidence="1 2" key="1">
    <citation type="journal article" date="2008" name="Nature">
        <title>The genome of the model beetle and pest Tribolium castaneum.</title>
        <authorList>
            <consortium name="Tribolium Genome Sequencing Consortium"/>
            <person name="Richards S."/>
            <person name="Gibbs R.A."/>
            <person name="Weinstock G.M."/>
            <person name="Brown S.J."/>
            <person name="Denell R."/>
            <person name="Beeman R.W."/>
            <person name="Gibbs R."/>
            <person name="Beeman R.W."/>
            <person name="Brown S.J."/>
            <person name="Bucher G."/>
            <person name="Friedrich M."/>
            <person name="Grimmelikhuijzen C.J."/>
            <person name="Klingler M."/>
            <person name="Lorenzen M."/>
            <person name="Richards S."/>
            <person name="Roth S."/>
            <person name="Schroder R."/>
            <person name="Tautz D."/>
            <person name="Zdobnov E.M."/>
            <person name="Muzny D."/>
            <person name="Gibbs R.A."/>
            <person name="Weinstock G.M."/>
            <person name="Attaway T."/>
            <person name="Bell S."/>
            <person name="Buhay C.J."/>
            <person name="Chandrabose M.N."/>
            <person name="Chavez D."/>
            <person name="Clerk-Blankenburg K.P."/>
            <person name="Cree A."/>
            <person name="Dao M."/>
            <person name="Davis C."/>
            <person name="Chacko J."/>
            <person name="Dinh H."/>
            <person name="Dugan-Rocha S."/>
            <person name="Fowler G."/>
            <person name="Garner T.T."/>
            <person name="Garnes J."/>
            <person name="Gnirke A."/>
            <person name="Hawes A."/>
            <person name="Hernandez J."/>
            <person name="Hines S."/>
            <person name="Holder M."/>
            <person name="Hume J."/>
            <person name="Jhangiani S.N."/>
            <person name="Joshi V."/>
            <person name="Khan Z.M."/>
            <person name="Jackson L."/>
            <person name="Kovar C."/>
            <person name="Kowis A."/>
            <person name="Lee S."/>
            <person name="Lewis L.R."/>
            <person name="Margolis J."/>
            <person name="Morgan M."/>
            <person name="Nazareth L.V."/>
            <person name="Nguyen N."/>
            <person name="Okwuonu G."/>
            <person name="Parker D."/>
            <person name="Richards S."/>
            <person name="Ruiz S.J."/>
            <person name="Santibanez J."/>
            <person name="Savard J."/>
            <person name="Scherer S.E."/>
            <person name="Schneider B."/>
            <person name="Sodergren E."/>
            <person name="Tautz D."/>
            <person name="Vattahil S."/>
            <person name="Villasana D."/>
            <person name="White C.S."/>
            <person name="Wright R."/>
            <person name="Park Y."/>
            <person name="Beeman R.W."/>
            <person name="Lord J."/>
            <person name="Oppert B."/>
            <person name="Lorenzen M."/>
            <person name="Brown S."/>
            <person name="Wang L."/>
            <person name="Savard J."/>
            <person name="Tautz D."/>
            <person name="Richards S."/>
            <person name="Weinstock G."/>
            <person name="Gibbs R.A."/>
            <person name="Liu Y."/>
            <person name="Worley K."/>
            <person name="Weinstock G."/>
            <person name="Elsik C.G."/>
            <person name="Reese J.T."/>
            <person name="Elhaik E."/>
            <person name="Landan G."/>
            <person name="Graur D."/>
            <person name="Arensburger P."/>
            <person name="Atkinson P."/>
            <person name="Beeman R.W."/>
            <person name="Beidler J."/>
            <person name="Brown S.J."/>
            <person name="Demuth J.P."/>
            <person name="Drury D.W."/>
            <person name="Du Y.Z."/>
            <person name="Fujiwara H."/>
            <person name="Lorenzen M."/>
            <person name="Maselli V."/>
            <person name="Osanai M."/>
            <person name="Park Y."/>
            <person name="Robertson H.M."/>
            <person name="Tu Z."/>
            <person name="Wang J.J."/>
            <person name="Wang S."/>
            <person name="Richards S."/>
            <person name="Song H."/>
            <person name="Zhang L."/>
            <person name="Sodergren E."/>
            <person name="Werner D."/>
            <person name="Stanke M."/>
            <person name="Morgenstern B."/>
            <person name="Solovyev V."/>
            <person name="Kosarev P."/>
            <person name="Brown G."/>
            <person name="Chen H.C."/>
            <person name="Ermolaeva O."/>
            <person name="Hlavina W."/>
            <person name="Kapustin Y."/>
            <person name="Kiryutin B."/>
            <person name="Kitts P."/>
            <person name="Maglott D."/>
            <person name="Pruitt K."/>
            <person name="Sapojnikov V."/>
            <person name="Souvorov A."/>
            <person name="Mackey A.J."/>
            <person name="Waterhouse R.M."/>
            <person name="Wyder S."/>
            <person name="Zdobnov E.M."/>
            <person name="Zdobnov E.M."/>
            <person name="Wyder S."/>
            <person name="Kriventseva E.V."/>
            <person name="Kadowaki T."/>
            <person name="Bork P."/>
            <person name="Aranda M."/>
            <person name="Bao R."/>
            <person name="Beermann A."/>
            <person name="Berns N."/>
            <person name="Bolognesi R."/>
            <person name="Bonneton F."/>
            <person name="Bopp D."/>
            <person name="Brown S.J."/>
            <person name="Bucher G."/>
            <person name="Butts T."/>
            <person name="Chaumot A."/>
            <person name="Denell R.E."/>
            <person name="Ferrier D.E."/>
            <person name="Friedrich M."/>
            <person name="Gordon C.M."/>
            <person name="Jindra M."/>
            <person name="Klingler M."/>
            <person name="Lan Q."/>
            <person name="Lattorff H.M."/>
            <person name="Laudet V."/>
            <person name="von Levetsow C."/>
            <person name="Liu Z."/>
            <person name="Lutz R."/>
            <person name="Lynch J.A."/>
            <person name="da Fonseca R.N."/>
            <person name="Posnien N."/>
            <person name="Reuter R."/>
            <person name="Roth S."/>
            <person name="Savard J."/>
            <person name="Schinko J.B."/>
            <person name="Schmitt C."/>
            <person name="Schoppmeier M."/>
            <person name="Schroder R."/>
            <person name="Shippy T.D."/>
            <person name="Simonnet F."/>
            <person name="Marques-Souza H."/>
            <person name="Tautz D."/>
            <person name="Tomoyasu Y."/>
            <person name="Trauner J."/>
            <person name="Van der Zee M."/>
            <person name="Vervoort M."/>
            <person name="Wittkopp N."/>
            <person name="Wimmer E.A."/>
            <person name="Yang X."/>
            <person name="Jones A.K."/>
            <person name="Sattelle D.B."/>
            <person name="Ebert P.R."/>
            <person name="Nelson D."/>
            <person name="Scott J.G."/>
            <person name="Beeman R.W."/>
            <person name="Muthukrishnan S."/>
            <person name="Kramer K.J."/>
            <person name="Arakane Y."/>
            <person name="Beeman R.W."/>
            <person name="Zhu Q."/>
            <person name="Hogenkamp D."/>
            <person name="Dixit R."/>
            <person name="Oppert B."/>
            <person name="Jiang H."/>
            <person name="Zou Z."/>
            <person name="Marshall J."/>
            <person name="Elpidina E."/>
            <person name="Vinokurov K."/>
            <person name="Oppert C."/>
            <person name="Zou Z."/>
            <person name="Evans J."/>
            <person name="Lu Z."/>
            <person name="Zhao P."/>
            <person name="Sumathipala N."/>
            <person name="Altincicek B."/>
            <person name="Vilcinskas A."/>
            <person name="Williams M."/>
            <person name="Hultmark D."/>
            <person name="Hetru C."/>
            <person name="Jiang H."/>
            <person name="Grimmelikhuijzen C.J."/>
            <person name="Hauser F."/>
            <person name="Cazzamali G."/>
            <person name="Williamson M."/>
            <person name="Park Y."/>
            <person name="Li B."/>
            <person name="Tanaka Y."/>
            <person name="Predel R."/>
            <person name="Neupert S."/>
            <person name="Schachtner J."/>
            <person name="Verleyen P."/>
            <person name="Raible F."/>
            <person name="Bork P."/>
            <person name="Friedrich M."/>
            <person name="Walden K.K."/>
            <person name="Robertson H.M."/>
            <person name="Angeli S."/>
            <person name="Foret S."/>
            <person name="Bucher G."/>
            <person name="Schuetz S."/>
            <person name="Maleszka R."/>
            <person name="Wimmer E.A."/>
            <person name="Beeman R.W."/>
            <person name="Lorenzen M."/>
            <person name="Tomoyasu Y."/>
            <person name="Miller S.C."/>
            <person name="Grossmann D."/>
            <person name="Bucher G."/>
        </authorList>
    </citation>
    <scope>NUCLEOTIDE SEQUENCE [LARGE SCALE GENOMIC DNA]</scope>
    <source>
        <strain evidence="1 2">Georgia GA2</strain>
    </source>
</reference>
<name>A0A139W9H0_TRICA</name>
<keyword evidence="2" id="KW-1185">Reference proteome</keyword>
<dbReference type="InParanoid" id="A0A139W9H0"/>
<reference evidence="1 2" key="2">
    <citation type="journal article" date="2010" name="Nucleic Acids Res.">
        <title>BeetleBase in 2010: revisions to provide comprehensive genomic information for Tribolium castaneum.</title>
        <authorList>
            <person name="Kim H.S."/>
            <person name="Murphy T."/>
            <person name="Xia J."/>
            <person name="Caragea D."/>
            <person name="Park Y."/>
            <person name="Beeman R.W."/>
            <person name="Lorenzen M.D."/>
            <person name="Butcher S."/>
            <person name="Manak J.R."/>
            <person name="Brown S.J."/>
        </authorList>
    </citation>
    <scope>NUCLEOTIDE SEQUENCE [LARGE SCALE GENOMIC DNA]</scope>
    <source>
        <strain evidence="1 2">Georgia GA2</strain>
    </source>
</reference>
<proteinExistence type="predicted"/>
<gene>
    <name evidence="1" type="primary">AUGUSTUS-3.0.2_32712</name>
    <name evidence="1" type="ORF">TcasGA2_TC032712</name>
</gene>
<sequence length="61" mass="6730">MLGHLGDSTLVYCAVWTLSSELMFGPGSASPTIYRWDTFTLLRSPGGWESRSCHDSSRSCD</sequence>
<dbReference type="Proteomes" id="UP000007266">
    <property type="component" value="Unassembled WGS sequence"/>
</dbReference>
<dbReference type="AlphaFoldDB" id="A0A139W9H0"/>